<dbReference type="Gene3D" id="3.10.20.10">
    <property type="match status" value="1"/>
</dbReference>
<keyword evidence="1 3" id="KW-0963">Cytoplasm</keyword>
<dbReference type="GO" id="GO:0006777">
    <property type="term" value="P:Mo-molybdopterin cofactor biosynthetic process"/>
    <property type="evidence" value="ECO:0007669"/>
    <property type="project" value="UniProtKB-UniRule"/>
</dbReference>
<name>A0A2K2UEH8_9ACTN</name>
<dbReference type="GO" id="GO:0016783">
    <property type="term" value="F:sulfurtransferase activity"/>
    <property type="evidence" value="ECO:0007669"/>
    <property type="project" value="InterPro"/>
</dbReference>
<reference evidence="5" key="1">
    <citation type="submission" date="2018-01" db="EMBL/GenBank/DDBJ databases">
        <title>Rubneribacter badeniensis gen. nov., sp. nov., and Colonibacter rubneri, gen. nov., sp. nov., WGS of new members of the Eggerthellaceae.</title>
        <authorList>
            <person name="Danylec N."/>
            <person name="Stoll D.A."/>
            <person name="Doetsch A."/>
            <person name="Kulling S.E."/>
            <person name="Huch M."/>
        </authorList>
    </citation>
    <scope>NUCLEOTIDE SEQUENCE [LARGE SCALE GENOMIC DNA]</scope>
    <source>
        <strain evidence="5">ResAG-96</strain>
    </source>
</reference>
<evidence type="ECO:0000256" key="1">
    <source>
        <dbReference type="ARBA" id="ARBA00022490"/>
    </source>
</evidence>
<dbReference type="Proteomes" id="UP000236197">
    <property type="component" value="Unassembled WGS sequence"/>
</dbReference>
<evidence type="ECO:0000256" key="3">
    <source>
        <dbReference type="HAMAP-Rule" id="MF_00187"/>
    </source>
</evidence>
<dbReference type="Pfam" id="PF02634">
    <property type="entry name" value="FdhD-NarQ"/>
    <property type="match status" value="1"/>
</dbReference>
<accession>A0A2K2UEH8</accession>
<sequence>MLCTSVVEPGSKAAACVQMQVRRFDGGTGRFIDRSDAVIQEAYLSVQVDGVFHHETTCSPWDIKELVVGGLFADGTIDGAEEVLGVAVDIDAGVASVRLSQGSLGAPDRAIAEKPAERQGRALAMTVTPVEVNRRIELLEDRSLLFRRTGGVHSAVLTDERGIIAWFEDIGRHSAFDKLAGWCLLNRMDVVDKVLLFSGRIPREIVVKAVRLGCPVVVSPGAPTDLSIALAERGGLTLIGFGKNGSFNVYSHSERIAF</sequence>
<dbReference type="NCBIfam" id="TIGR00129">
    <property type="entry name" value="fdhD_narQ"/>
    <property type="match status" value="1"/>
</dbReference>
<comment type="similarity">
    <text evidence="3">Belongs to the FdhD family.</text>
</comment>
<dbReference type="PANTHER" id="PTHR30592:SF1">
    <property type="entry name" value="SULFUR CARRIER PROTEIN FDHD"/>
    <property type="match status" value="1"/>
</dbReference>
<dbReference type="InterPro" id="IPR016193">
    <property type="entry name" value="Cytidine_deaminase-like"/>
</dbReference>
<proteinExistence type="inferred from homology"/>
<dbReference type="HAMAP" id="MF_00187">
    <property type="entry name" value="FdhD"/>
    <property type="match status" value="1"/>
</dbReference>
<dbReference type="RefSeq" id="WP_103264062.1">
    <property type="nucleotide sequence ID" value="NZ_CABMLE010000001.1"/>
</dbReference>
<evidence type="ECO:0000313" key="5">
    <source>
        <dbReference type="Proteomes" id="UP000236197"/>
    </source>
</evidence>
<gene>
    <name evidence="3" type="primary">fdhD</name>
    <name evidence="4" type="ORF">C2L71_01800</name>
</gene>
<evidence type="ECO:0000256" key="2">
    <source>
        <dbReference type="ARBA" id="ARBA00023150"/>
    </source>
</evidence>
<dbReference type="PANTHER" id="PTHR30592">
    <property type="entry name" value="FORMATE DEHYDROGENASE"/>
    <property type="match status" value="1"/>
</dbReference>
<comment type="subcellular location">
    <subcellularLocation>
        <location evidence="3">Cytoplasm</location>
    </subcellularLocation>
</comment>
<comment type="function">
    <text evidence="3">Required for formate dehydrogenase (FDH) activity.</text>
</comment>
<comment type="caution">
    <text evidence="4">The sequence shown here is derived from an EMBL/GenBank/DDBJ whole genome shotgun (WGS) entry which is preliminary data.</text>
</comment>
<keyword evidence="5" id="KW-1185">Reference proteome</keyword>
<dbReference type="SUPFAM" id="SSF53927">
    <property type="entry name" value="Cytidine deaminase-like"/>
    <property type="match status" value="1"/>
</dbReference>
<dbReference type="AlphaFoldDB" id="A0A2K2UEH8"/>
<dbReference type="PIRSF" id="PIRSF015626">
    <property type="entry name" value="FdhD"/>
    <property type="match status" value="1"/>
</dbReference>
<dbReference type="EMBL" id="PPEK01000001">
    <property type="protein sequence ID" value="PNV68736.1"/>
    <property type="molecule type" value="Genomic_DNA"/>
</dbReference>
<dbReference type="InterPro" id="IPR003786">
    <property type="entry name" value="FdhD"/>
</dbReference>
<dbReference type="Gene3D" id="3.40.140.10">
    <property type="entry name" value="Cytidine Deaminase, domain 2"/>
    <property type="match status" value="1"/>
</dbReference>
<organism evidence="4 5">
    <name type="scientific">Enteroscipio rubneri</name>
    <dbReference type="NCBI Taxonomy" id="2070686"/>
    <lineage>
        <taxon>Bacteria</taxon>
        <taxon>Bacillati</taxon>
        <taxon>Actinomycetota</taxon>
        <taxon>Coriobacteriia</taxon>
        <taxon>Eggerthellales</taxon>
        <taxon>Eggerthellaceae</taxon>
        <taxon>Enteroscipio</taxon>
    </lineage>
</organism>
<keyword evidence="2 3" id="KW-0501">Molybdenum cofactor biosynthesis</keyword>
<protein>
    <recommendedName>
        <fullName evidence="3">Protein FdhD</fullName>
    </recommendedName>
</protein>
<dbReference type="GO" id="GO:0005737">
    <property type="term" value="C:cytoplasm"/>
    <property type="evidence" value="ECO:0007669"/>
    <property type="project" value="UniProtKB-SubCell"/>
</dbReference>
<dbReference type="OrthoDB" id="3197277at2"/>
<evidence type="ECO:0000313" key="4">
    <source>
        <dbReference type="EMBL" id="PNV68736.1"/>
    </source>
</evidence>
<comment type="caution">
    <text evidence="3">Lacks conserved residue(s) required for the propagation of feature annotation.</text>
</comment>